<dbReference type="Pfam" id="PF06722">
    <property type="entry name" value="EryCIII-like_C"/>
    <property type="match status" value="1"/>
</dbReference>
<feature type="domain" description="Glycosyltransferase family 28 N-terminal" evidence="3">
    <location>
        <begin position="3"/>
        <end position="104"/>
    </location>
</feature>
<gene>
    <name evidence="5" type="ORF">ACFQRI_15780</name>
</gene>
<organism evidence="5 6">
    <name type="scientific">Saccharopolyspora griseoalba</name>
    <dbReference type="NCBI Taxonomy" id="1431848"/>
    <lineage>
        <taxon>Bacteria</taxon>
        <taxon>Bacillati</taxon>
        <taxon>Actinomycetota</taxon>
        <taxon>Actinomycetes</taxon>
        <taxon>Pseudonocardiales</taxon>
        <taxon>Pseudonocardiaceae</taxon>
        <taxon>Saccharopolyspora</taxon>
    </lineage>
</organism>
<keyword evidence="2" id="KW-0045">Antibiotic biosynthesis</keyword>
<protein>
    <submittedName>
        <fullName evidence="5">Glycosyltransferase</fullName>
    </submittedName>
</protein>
<name>A0ABW2LMH3_9PSEU</name>
<dbReference type="Gene3D" id="3.40.50.2000">
    <property type="entry name" value="Glycogen Phosphorylase B"/>
    <property type="match status" value="2"/>
</dbReference>
<dbReference type="Pfam" id="PF03033">
    <property type="entry name" value="Glyco_transf_28"/>
    <property type="match status" value="1"/>
</dbReference>
<proteinExistence type="predicted"/>
<dbReference type="RefSeq" id="WP_380669168.1">
    <property type="nucleotide sequence ID" value="NZ_JBHTCJ010000007.1"/>
</dbReference>
<feature type="domain" description="Erythromycin biosynthesis protein CIII-like C-terminal" evidence="4">
    <location>
        <begin position="291"/>
        <end position="390"/>
    </location>
</feature>
<evidence type="ECO:0000259" key="3">
    <source>
        <dbReference type="Pfam" id="PF03033"/>
    </source>
</evidence>
<sequence>MRFLLSTYGSRGDVEPFVALSARLTELGSEVRVCAPPDEEFEERLAAVGATALPLGRSAREVVAEGKPSSVDIRARAAEFVATHTAQLRQVLEARGCDLVLATGLITNAAGARSVADKLGIPAAYATFQQVTLPSPHRGPLAYPGKPLPENADNQQLWEHDAASQDEIFGEPLNAERAELGLPPVGDIRSYYIGERPLLATDPVLDPWVEPNPQEVVQTGQWVLEDRRPLPADLEAFLNSGEPPVYVGFGSMGMHDSPELSRVVVESVRAQGRRAVLGRGWVGMRAIDDADDVLAVGEVNHSALFPRVAAVVHHGGAGTTHAAARAAAPQVIVPQLADQPYWSRRVADLGIGAAHDGAAPTAESLSAALREALAPETALRARSIADRMRTDGAKLAAEHLVERAAGGSAR</sequence>
<dbReference type="InterPro" id="IPR004276">
    <property type="entry name" value="GlycoTrans_28_N"/>
</dbReference>
<dbReference type="Proteomes" id="UP001596504">
    <property type="component" value="Unassembled WGS sequence"/>
</dbReference>
<dbReference type="PANTHER" id="PTHR48050:SF13">
    <property type="entry name" value="STEROL 3-BETA-GLUCOSYLTRANSFERASE UGT80A2"/>
    <property type="match status" value="1"/>
</dbReference>
<evidence type="ECO:0000259" key="4">
    <source>
        <dbReference type="Pfam" id="PF06722"/>
    </source>
</evidence>
<comment type="pathway">
    <text evidence="1">Antibiotic biosynthesis; vancomycin biosynthesis.</text>
</comment>
<dbReference type="InterPro" id="IPR002213">
    <property type="entry name" value="UDP_glucos_trans"/>
</dbReference>
<evidence type="ECO:0000256" key="1">
    <source>
        <dbReference type="ARBA" id="ARBA00004660"/>
    </source>
</evidence>
<keyword evidence="6" id="KW-1185">Reference proteome</keyword>
<dbReference type="InterPro" id="IPR050426">
    <property type="entry name" value="Glycosyltransferase_28"/>
</dbReference>
<accession>A0ABW2LMH3</accession>
<dbReference type="InterPro" id="IPR010610">
    <property type="entry name" value="EryCIII-like_C"/>
</dbReference>
<evidence type="ECO:0000313" key="5">
    <source>
        <dbReference type="EMBL" id="MFC7342863.1"/>
    </source>
</evidence>
<dbReference type="PANTHER" id="PTHR48050">
    <property type="entry name" value="STEROL 3-BETA-GLUCOSYLTRANSFERASE"/>
    <property type="match status" value="1"/>
</dbReference>
<evidence type="ECO:0000313" key="6">
    <source>
        <dbReference type="Proteomes" id="UP001596504"/>
    </source>
</evidence>
<dbReference type="CDD" id="cd03784">
    <property type="entry name" value="GT1_Gtf-like"/>
    <property type="match status" value="1"/>
</dbReference>
<comment type="caution">
    <text evidence="5">The sequence shown here is derived from an EMBL/GenBank/DDBJ whole genome shotgun (WGS) entry which is preliminary data.</text>
</comment>
<dbReference type="EMBL" id="JBHTCJ010000007">
    <property type="protein sequence ID" value="MFC7342863.1"/>
    <property type="molecule type" value="Genomic_DNA"/>
</dbReference>
<evidence type="ECO:0000256" key="2">
    <source>
        <dbReference type="ARBA" id="ARBA00023194"/>
    </source>
</evidence>
<dbReference type="SUPFAM" id="SSF53756">
    <property type="entry name" value="UDP-Glycosyltransferase/glycogen phosphorylase"/>
    <property type="match status" value="1"/>
</dbReference>
<reference evidence="6" key="1">
    <citation type="journal article" date="2019" name="Int. J. Syst. Evol. Microbiol.">
        <title>The Global Catalogue of Microorganisms (GCM) 10K type strain sequencing project: providing services to taxonomists for standard genome sequencing and annotation.</title>
        <authorList>
            <consortium name="The Broad Institute Genomics Platform"/>
            <consortium name="The Broad Institute Genome Sequencing Center for Infectious Disease"/>
            <person name="Wu L."/>
            <person name="Ma J."/>
        </authorList>
    </citation>
    <scope>NUCLEOTIDE SEQUENCE [LARGE SCALE GENOMIC DNA]</scope>
    <source>
        <strain evidence="6">WLHS5</strain>
    </source>
</reference>